<evidence type="ECO:0000313" key="2">
    <source>
        <dbReference type="Proteomes" id="UP000683511"/>
    </source>
</evidence>
<name>A0A975T5E9_9NOST</name>
<evidence type="ECO:0000313" key="1">
    <source>
        <dbReference type="EMBL" id="QXE22518.1"/>
    </source>
</evidence>
<dbReference type="EMBL" id="CP021056">
    <property type="protein sequence ID" value="QXE22518.1"/>
    <property type="molecule type" value="Genomic_DNA"/>
</dbReference>
<dbReference type="KEGG" id="rsin:B6N60_01201"/>
<reference evidence="1" key="1">
    <citation type="submission" date="2017-04" db="EMBL/GenBank/DDBJ databases">
        <title>Genome deletions in a multicellular cyanobacterial endosymbiont for morphological adaptation in marine diatoms.</title>
        <authorList>
            <person name="Wang Y."/>
            <person name="Gao H."/>
            <person name="Li R."/>
            <person name="Xu X."/>
        </authorList>
    </citation>
    <scope>NUCLEOTIDE SEQUENCE</scope>
    <source>
        <strain evidence="1">FACHB 800</strain>
    </source>
</reference>
<protein>
    <recommendedName>
        <fullName evidence="3">DUF4435 domain-containing protein</fullName>
    </recommendedName>
</protein>
<organism evidence="1 2">
    <name type="scientific">Richelia sinica FACHB-800</name>
    <dbReference type="NCBI Taxonomy" id="1357546"/>
    <lineage>
        <taxon>Bacteria</taxon>
        <taxon>Bacillati</taxon>
        <taxon>Cyanobacteriota</taxon>
        <taxon>Cyanophyceae</taxon>
        <taxon>Nostocales</taxon>
        <taxon>Nostocaceae</taxon>
        <taxon>Richelia</taxon>
    </lineage>
</organism>
<dbReference type="Proteomes" id="UP000683511">
    <property type="component" value="Chromosome"/>
</dbReference>
<dbReference type="RefSeq" id="WP_190602738.1">
    <property type="nucleotide sequence ID" value="NZ_CP021056.1"/>
</dbReference>
<keyword evidence="2" id="KW-1185">Reference proteome</keyword>
<gene>
    <name evidence="1" type="ORF">B6N60_01201</name>
</gene>
<accession>A0A975T5E9</accession>
<proteinExistence type="predicted"/>
<sequence length="320" mass="37586">MQVLDNFLYILIEGEPESPEVAFINRVISNLINQELLSKINYKVQEIGGSGNFNAIGKLIYSKSNLHQTLPIIAISDRDFRTQEKINEMALRTDNDFIQKNSKSVKIIYWSRHEWENFLLEETEIIANLLNQIPTTRSESKPFRKNVTNSLTKAQLDEWLIQYFQASIMQELLECLRFRFREKTNLRLSLDKPTSLSLPNMEIWFRNQIFIKAKESRRNIFSLKPLLQNKLQENFWQSYINNPQTLDFHQAKIFFRGKEALKSLCKRAIQYLSIENLSDDKFCKELLLPELEKNKNSLIVQQLGVMLKPYFQQAANLTGI</sequence>
<evidence type="ECO:0008006" key="3">
    <source>
        <dbReference type="Google" id="ProtNLM"/>
    </source>
</evidence>
<dbReference type="AlphaFoldDB" id="A0A975T5E9"/>